<dbReference type="Proteomes" id="UP000184080">
    <property type="component" value="Unassembled WGS sequence"/>
</dbReference>
<dbReference type="InterPro" id="IPR000515">
    <property type="entry name" value="MetI-like"/>
</dbReference>
<feature type="transmembrane region" description="Helical" evidence="7">
    <location>
        <begin position="69"/>
        <end position="93"/>
    </location>
</feature>
<dbReference type="CDD" id="cd06261">
    <property type="entry name" value="TM_PBP2"/>
    <property type="match status" value="1"/>
</dbReference>
<dbReference type="SUPFAM" id="SSF161098">
    <property type="entry name" value="MetI-like"/>
    <property type="match status" value="1"/>
</dbReference>
<evidence type="ECO:0000256" key="5">
    <source>
        <dbReference type="ARBA" id="ARBA00022989"/>
    </source>
</evidence>
<feature type="transmembrane region" description="Helical" evidence="7">
    <location>
        <begin position="141"/>
        <end position="160"/>
    </location>
</feature>
<evidence type="ECO:0000259" key="8">
    <source>
        <dbReference type="PROSITE" id="PS50928"/>
    </source>
</evidence>
<gene>
    <name evidence="9" type="ORF">SAMN05444401_2200</name>
</gene>
<dbReference type="Gene3D" id="1.10.3720.10">
    <property type="entry name" value="MetI-like"/>
    <property type="match status" value="1"/>
</dbReference>
<evidence type="ECO:0000256" key="2">
    <source>
        <dbReference type="ARBA" id="ARBA00022448"/>
    </source>
</evidence>
<evidence type="ECO:0000313" key="9">
    <source>
        <dbReference type="EMBL" id="SHJ12146.1"/>
    </source>
</evidence>
<feature type="transmembrane region" description="Helical" evidence="7">
    <location>
        <begin position="239"/>
        <end position="259"/>
    </location>
</feature>
<comment type="subcellular location">
    <subcellularLocation>
        <location evidence="1 7">Cell membrane</location>
        <topology evidence="1 7">Multi-pass membrane protein</topology>
    </subcellularLocation>
</comment>
<dbReference type="OrthoDB" id="9787837at2"/>
<evidence type="ECO:0000256" key="1">
    <source>
        <dbReference type="ARBA" id="ARBA00004651"/>
    </source>
</evidence>
<dbReference type="EMBL" id="FQZO01000003">
    <property type="protein sequence ID" value="SHJ12146.1"/>
    <property type="molecule type" value="Genomic_DNA"/>
</dbReference>
<feature type="transmembrane region" description="Helical" evidence="7">
    <location>
        <begin position="105"/>
        <end position="129"/>
    </location>
</feature>
<dbReference type="STRING" id="1121298.SAMN05444401_2200"/>
<dbReference type="InterPro" id="IPR035906">
    <property type="entry name" value="MetI-like_sf"/>
</dbReference>
<evidence type="ECO:0000256" key="4">
    <source>
        <dbReference type="ARBA" id="ARBA00022692"/>
    </source>
</evidence>
<keyword evidence="10" id="KW-1185">Reference proteome</keyword>
<proteinExistence type="inferred from homology"/>
<evidence type="ECO:0000256" key="3">
    <source>
        <dbReference type="ARBA" id="ARBA00022475"/>
    </source>
</evidence>
<feature type="transmembrane region" description="Helical" evidence="7">
    <location>
        <begin position="12"/>
        <end position="31"/>
    </location>
</feature>
<name>A0A1M6GQJ4_9CLOT</name>
<evidence type="ECO:0000313" key="10">
    <source>
        <dbReference type="Proteomes" id="UP000184080"/>
    </source>
</evidence>
<sequence length="275" mass="31132">MVKSKVSKVATYSILVILSIAFLFPLFWAFITAVKSPGELAKYPPTFFPKEIHWENFAKAWNSQPFTKYLINSVIVTVLAVIGMTFSSALVAYGFARFEFKGNKIMFTLLLSTMMIPWDVLVIPLYMQYNFFGWLNTLKPLIVPAYFGGAFYIFLMRQFLKTIPKDFEEAALIDGANHIQIFTRIFLPLLKPQLVLSAIMYMIVVWNDYLGPLVYISSSEKFTLPIGLSLFKGAYTTDFTSLMAITVIMTIPTIIAFFIGQKHILNNNVSAGIKG</sequence>
<keyword evidence="6 7" id="KW-0472">Membrane</keyword>
<keyword evidence="3" id="KW-1003">Cell membrane</keyword>
<keyword evidence="9" id="KW-0762">Sugar transport</keyword>
<keyword evidence="4 7" id="KW-0812">Transmembrane</keyword>
<keyword evidence="5 7" id="KW-1133">Transmembrane helix</keyword>
<dbReference type="GO" id="GO:0055085">
    <property type="term" value="P:transmembrane transport"/>
    <property type="evidence" value="ECO:0007669"/>
    <property type="project" value="InterPro"/>
</dbReference>
<reference evidence="9 10" key="1">
    <citation type="submission" date="2016-11" db="EMBL/GenBank/DDBJ databases">
        <authorList>
            <person name="Jaros S."/>
            <person name="Januszkiewicz K."/>
            <person name="Wedrychowicz H."/>
        </authorList>
    </citation>
    <scope>NUCLEOTIDE SEQUENCE [LARGE SCALE GENOMIC DNA]</scope>
    <source>
        <strain evidence="9 10">DSM 21864</strain>
    </source>
</reference>
<keyword evidence="2 7" id="KW-0813">Transport</keyword>
<dbReference type="PANTHER" id="PTHR43744">
    <property type="entry name" value="ABC TRANSPORTER PERMEASE PROTEIN MG189-RELATED-RELATED"/>
    <property type="match status" value="1"/>
</dbReference>
<accession>A0A1M6GQJ4</accession>
<dbReference type="GO" id="GO:0005886">
    <property type="term" value="C:plasma membrane"/>
    <property type="evidence" value="ECO:0007669"/>
    <property type="project" value="UniProtKB-SubCell"/>
</dbReference>
<evidence type="ECO:0000256" key="6">
    <source>
        <dbReference type="ARBA" id="ARBA00023136"/>
    </source>
</evidence>
<comment type="similarity">
    <text evidence="7">Belongs to the binding-protein-dependent transport system permease family.</text>
</comment>
<organism evidence="9 10">
    <name type="scientific">Clostridium amylolyticum</name>
    <dbReference type="NCBI Taxonomy" id="1121298"/>
    <lineage>
        <taxon>Bacteria</taxon>
        <taxon>Bacillati</taxon>
        <taxon>Bacillota</taxon>
        <taxon>Clostridia</taxon>
        <taxon>Eubacteriales</taxon>
        <taxon>Clostridiaceae</taxon>
        <taxon>Clostridium</taxon>
    </lineage>
</organism>
<dbReference type="PANTHER" id="PTHR43744:SF8">
    <property type="entry name" value="SN-GLYCEROL-3-PHOSPHATE TRANSPORT SYSTEM PERMEASE PROTEIN UGPE"/>
    <property type="match status" value="1"/>
</dbReference>
<feature type="domain" description="ABC transmembrane type-1" evidence="8">
    <location>
        <begin position="70"/>
        <end position="260"/>
    </location>
</feature>
<evidence type="ECO:0000256" key="7">
    <source>
        <dbReference type="RuleBase" id="RU363032"/>
    </source>
</evidence>
<dbReference type="PROSITE" id="PS50928">
    <property type="entry name" value="ABC_TM1"/>
    <property type="match status" value="1"/>
</dbReference>
<protein>
    <submittedName>
        <fullName evidence="9">Multiple sugar transport system permease protein</fullName>
    </submittedName>
</protein>
<dbReference type="Pfam" id="PF00528">
    <property type="entry name" value="BPD_transp_1"/>
    <property type="match status" value="1"/>
</dbReference>
<dbReference type="AlphaFoldDB" id="A0A1M6GQJ4"/>